<proteinExistence type="inferred from homology"/>
<evidence type="ECO:0000256" key="5">
    <source>
        <dbReference type="ARBA" id="ARBA00022723"/>
    </source>
</evidence>
<feature type="compositionally biased region" description="Basic and acidic residues" evidence="13">
    <location>
        <begin position="48"/>
        <end position="58"/>
    </location>
</feature>
<dbReference type="Gene3D" id="3.40.630.30">
    <property type="match status" value="1"/>
</dbReference>
<dbReference type="PANTHER" id="PTHR10615">
    <property type="entry name" value="HISTONE ACETYLTRANSFERASE"/>
    <property type="match status" value="1"/>
</dbReference>
<dbReference type="OMA" id="EHRAHEE"/>
<evidence type="ECO:0000256" key="7">
    <source>
        <dbReference type="ARBA" id="ARBA00022833"/>
    </source>
</evidence>
<dbReference type="GO" id="GO:0000785">
    <property type="term" value="C:chromatin"/>
    <property type="evidence" value="ECO:0007669"/>
    <property type="project" value="TreeGrafter"/>
</dbReference>
<evidence type="ECO:0000256" key="11">
    <source>
        <dbReference type="PIRSR" id="PIRSR602717-51"/>
    </source>
</evidence>
<keyword evidence="7" id="KW-0862">Zinc</keyword>
<dbReference type="Proteomes" id="UP000290189">
    <property type="component" value="Unassembled WGS sequence"/>
</dbReference>
<dbReference type="STRING" id="37360.A0A0G4J755"/>
<dbReference type="Proteomes" id="UP000039324">
    <property type="component" value="Unassembled WGS sequence"/>
</dbReference>
<dbReference type="Gene3D" id="1.10.10.10">
    <property type="entry name" value="Winged helix-like DNA-binding domain superfamily/Winged helix DNA-binding domain"/>
    <property type="match status" value="1"/>
</dbReference>
<dbReference type="OrthoDB" id="787137at2759"/>
<evidence type="ECO:0000259" key="14">
    <source>
        <dbReference type="PROSITE" id="PS51726"/>
    </source>
</evidence>
<keyword evidence="6" id="KW-0863">Zinc-finger</keyword>
<evidence type="ECO:0000256" key="9">
    <source>
        <dbReference type="ARBA" id="ARBA00022990"/>
    </source>
</evidence>
<dbReference type="EC" id="2.3.1.48" evidence="3 12"/>
<reference evidence="16 18" key="2">
    <citation type="submission" date="2018-03" db="EMBL/GenBank/DDBJ databases">
        <authorList>
            <person name="Fogelqvist J."/>
        </authorList>
    </citation>
    <scope>NUCLEOTIDE SEQUENCE [LARGE SCALE GENOMIC DNA]</scope>
</reference>
<comment type="catalytic activity">
    <reaction evidence="12">
        <text>L-lysyl-[protein] + acetyl-CoA = N(6)-acetyl-L-lysyl-[protein] + CoA + H(+)</text>
        <dbReference type="Rhea" id="RHEA:45948"/>
        <dbReference type="Rhea" id="RHEA-COMP:9752"/>
        <dbReference type="Rhea" id="RHEA-COMP:10731"/>
        <dbReference type="ChEBI" id="CHEBI:15378"/>
        <dbReference type="ChEBI" id="CHEBI:29969"/>
        <dbReference type="ChEBI" id="CHEBI:57287"/>
        <dbReference type="ChEBI" id="CHEBI:57288"/>
        <dbReference type="ChEBI" id="CHEBI:61930"/>
        <dbReference type="EC" id="2.3.1.48"/>
    </reaction>
</comment>
<dbReference type="EMBL" id="OVEO01000004">
    <property type="protein sequence ID" value="SPQ95648.1"/>
    <property type="molecule type" value="Genomic_DNA"/>
</dbReference>
<dbReference type="Gene3D" id="2.30.30.140">
    <property type="match status" value="1"/>
</dbReference>
<gene>
    <name evidence="15" type="ORF">PBRA_003175</name>
    <name evidence="16" type="ORF">PLBR_LOCUS2863</name>
</gene>
<organism evidence="15 17">
    <name type="scientific">Plasmodiophora brassicae</name>
    <name type="common">Clubroot disease agent</name>
    <dbReference type="NCBI Taxonomy" id="37360"/>
    <lineage>
        <taxon>Eukaryota</taxon>
        <taxon>Sar</taxon>
        <taxon>Rhizaria</taxon>
        <taxon>Endomyxa</taxon>
        <taxon>Phytomyxea</taxon>
        <taxon>Plasmodiophorida</taxon>
        <taxon>Plasmodiophoridae</taxon>
        <taxon>Plasmodiophora</taxon>
    </lineage>
</organism>
<feature type="compositionally biased region" description="Basic and acidic residues" evidence="13">
    <location>
        <begin position="1"/>
        <end position="13"/>
    </location>
</feature>
<dbReference type="InterPro" id="IPR016181">
    <property type="entry name" value="Acyl_CoA_acyltransferase"/>
</dbReference>
<dbReference type="Pfam" id="PF11717">
    <property type="entry name" value="Tudor-knot"/>
    <property type="match status" value="1"/>
</dbReference>
<evidence type="ECO:0000256" key="8">
    <source>
        <dbReference type="ARBA" id="ARBA00022853"/>
    </source>
</evidence>
<dbReference type="GO" id="GO:0006357">
    <property type="term" value="P:regulation of transcription by RNA polymerase II"/>
    <property type="evidence" value="ECO:0007669"/>
    <property type="project" value="TreeGrafter"/>
</dbReference>
<evidence type="ECO:0000256" key="10">
    <source>
        <dbReference type="ARBA" id="ARBA00023242"/>
    </source>
</evidence>
<evidence type="ECO:0000256" key="3">
    <source>
        <dbReference type="ARBA" id="ARBA00013184"/>
    </source>
</evidence>
<keyword evidence="10 12" id="KW-0539">Nucleus</keyword>
<dbReference type="GO" id="GO:0003712">
    <property type="term" value="F:transcription coregulator activity"/>
    <property type="evidence" value="ECO:0007669"/>
    <property type="project" value="TreeGrafter"/>
</dbReference>
<dbReference type="InterPro" id="IPR036388">
    <property type="entry name" value="WH-like_DNA-bd_sf"/>
</dbReference>
<dbReference type="SUPFAM" id="SSF54160">
    <property type="entry name" value="Chromo domain-like"/>
    <property type="match status" value="1"/>
</dbReference>
<dbReference type="InterPro" id="IPR025995">
    <property type="entry name" value="Tudor-knot"/>
</dbReference>
<feature type="region of interest" description="Disordered" evidence="13">
    <location>
        <begin position="1"/>
        <end position="62"/>
    </location>
</feature>
<evidence type="ECO:0000256" key="2">
    <source>
        <dbReference type="ARBA" id="ARBA00010107"/>
    </source>
</evidence>
<dbReference type="AlphaFoldDB" id="A0A0G4J755"/>
<dbReference type="PROSITE" id="PS51726">
    <property type="entry name" value="MYST_HAT"/>
    <property type="match status" value="1"/>
</dbReference>
<dbReference type="Gene3D" id="3.30.60.60">
    <property type="entry name" value="N-acetyl transferase-like"/>
    <property type="match status" value="1"/>
</dbReference>
<feature type="active site" description="Proton donor/acceptor" evidence="11">
    <location>
        <position position="381"/>
    </location>
</feature>
<keyword evidence="4" id="KW-0808">Transferase</keyword>
<dbReference type="SUPFAM" id="SSF55729">
    <property type="entry name" value="Acyl-CoA N-acyltransferases (Nat)"/>
    <property type="match status" value="1"/>
</dbReference>
<dbReference type="InterPro" id="IPR002717">
    <property type="entry name" value="HAT_MYST-type"/>
</dbReference>
<comment type="similarity">
    <text evidence="2 12">Belongs to the MYST (SAS/MOZ) family.</text>
</comment>
<dbReference type="Pfam" id="PF17772">
    <property type="entry name" value="zf-MYST"/>
    <property type="match status" value="1"/>
</dbReference>
<dbReference type="EMBL" id="CDSF01000144">
    <property type="protein sequence ID" value="CEP03415.1"/>
    <property type="molecule type" value="Genomic_DNA"/>
</dbReference>
<comment type="subcellular location">
    <subcellularLocation>
        <location evidence="1 12">Nucleus</location>
    </subcellularLocation>
</comment>
<protein>
    <recommendedName>
        <fullName evidence="3 12">Histone acetyltransferase</fullName>
        <ecNumber evidence="3 12">2.3.1.48</ecNumber>
    </recommendedName>
</protein>
<feature type="domain" description="MYST-type HAT" evidence="14">
    <location>
        <begin position="201"/>
        <end position="474"/>
    </location>
</feature>
<evidence type="ECO:0000256" key="4">
    <source>
        <dbReference type="ARBA" id="ARBA00022679"/>
    </source>
</evidence>
<dbReference type="FunFam" id="1.10.10.10:FF:000022">
    <property type="entry name" value="Histone acetyltransferase"/>
    <property type="match status" value="1"/>
</dbReference>
<accession>A0A0G4J755</accession>
<evidence type="ECO:0000256" key="1">
    <source>
        <dbReference type="ARBA" id="ARBA00004123"/>
    </source>
</evidence>
<dbReference type="InterPro" id="IPR050603">
    <property type="entry name" value="MYST_HAT"/>
</dbReference>
<evidence type="ECO:0000256" key="12">
    <source>
        <dbReference type="RuleBase" id="RU361211"/>
    </source>
</evidence>
<dbReference type="GO" id="GO:0008270">
    <property type="term" value="F:zinc ion binding"/>
    <property type="evidence" value="ECO:0007669"/>
    <property type="project" value="UniProtKB-KW"/>
</dbReference>
<dbReference type="FunFam" id="3.30.60.60:FF:000001">
    <property type="entry name" value="Histone acetyltransferase"/>
    <property type="match status" value="1"/>
</dbReference>
<keyword evidence="16" id="KW-0496">Mitochondrion</keyword>
<dbReference type="GO" id="GO:0004402">
    <property type="term" value="F:histone acetyltransferase activity"/>
    <property type="evidence" value="ECO:0007669"/>
    <property type="project" value="InterPro"/>
</dbReference>
<reference evidence="15 17" key="1">
    <citation type="submission" date="2015-02" db="EMBL/GenBank/DDBJ databases">
        <authorList>
            <person name="Chooi Y.-H."/>
        </authorList>
    </citation>
    <scope>NUCLEOTIDE SEQUENCE [LARGE SCALE GENOMIC DNA]</scope>
    <source>
        <strain evidence="15">E3</strain>
    </source>
</reference>
<evidence type="ECO:0000313" key="16">
    <source>
        <dbReference type="EMBL" id="SPQ95648.1"/>
    </source>
</evidence>
<dbReference type="InterPro" id="IPR016197">
    <property type="entry name" value="Chromo-like_dom_sf"/>
</dbReference>
<evidence type="ECO:0000256" key="6">
    <source>
        <dbReference type="ARBA" id="ARBA00022771"/>
    </source>
</evidence>
<evidence type="ECO:0000313" key="17">
    <source>
        <dbReference type="Proteomes" id="UP000039324"/>
    </source>
</evidence>
<feature type="compositionally biased region" description="Low complexity" evidence="13">
    <location>
        <begin position="15"/>
        <end position="24"/>
    </location>
</feature>
<dbReference type="PANTHER" id="PTHR10615:SF161">
    <property type="entry name" value="HISTONE ACETYLTRANSFERASE KAT7"/>
    <property type="match status" value="1"/>
</dbReference>
<evidence type="ECO:0000313" key="18">
    <source>
        <dbReference type="Proteomes" id="UP000290189"/>
    </source>
</evidence>
<dbReference type="InterPro" id="IPR040706">
    <property type="entry name" value="Zf-MYST"/>
</dbReference>
<dbReference type="Pfam" id="PF01853">
    <property type="entry name" value="MOZ_SAS"/>
    <property type="match status" value="1"/>
</dbReference>
<keyword evidence="9" id="KW-0007">Acetylation</keyword>
<sequence>MGGNRDRDRDRKRNSTGGTSASRKASGRRSSEKGDGGGGAAVSRKRPRESSSKTRGDASEDEIDGVVAASPSAPPVAPVVNPLFYDHRDPTALIPIGYKLYAKSKDGKYRPCEILESKMVMQNHPNEEDDSDQKHSHMYYIHYLQFDRRMDRWCTRDELAVEAELPEPPDMTLEVAIQASLHHAEHSGYSPEEHRAHEEATRVKNVNSIVLGKYEIEAWYFSPFPEEYSRFGRLLFCEFCLSYFGYQCELDRHSRRCTLRHPPGSEIYRSEEQNVRLSVFEVDGAKEVTYCQNICLIAKLFLDHKTLQYDTEAFLFYIVCEVDDIGCHITGYFSKEKEPEQENNLACILTLPCHQRKGYGKFLISLSYELSKIERRAGSPEKPLSDLGRVSYESYWAQELLRVLKDKAEQDVHMSIEDLSRVTAILPGDIKATLERLNVIRYESGEHIIKIPRSLIEQHLKKKKIDASRVHVRPCQPEKLHFAPFILTKGRRVLR</sequence>
<dbReference type="GO" id="GO:0003682">
    <property type="term" value="F:chromatin binding"/>
    <property type="evidence" value="ECO:0007669"/>
    <property type="project" value="TreeGrafter"/>
</dbReference>
<name>A0A0G4J755_PLABS</name>
<keyword evidence="17" id="KW-1185">Reference proteome</keyword>
<geneLocation type="mitochondrion" evidence="16"/>
<keyword evidence="5" id="KW-0479">Metal-binding</keyword>
<dbReference type="GO" id="GO:0005634">
    <property type="term" value="C:nucleus"/>
    <property type="evidence" value="ECO:0007669"/>
    <property type="project" value="UniProtKB-SubCell"/>
</dbReference>
<dbReference type="FunFam" id="3.40.630.30:FF:000002">
    <property type="entry name" value="Histone acetyltransferase"/>
    <property type="match status" value="1"/>
</dbReference>
<keyword evidence="8" id="KW-0156">Chromatin regulator</keyword>
<evidence type="ECO:0000313" key="15">
    <source>
        <dbReference type="EMBL" id="CEP03415.1"/>
    </source>
</evidence>
<evidence type="ECO:0000256" key="13">
    <source>
        <dbReference type="SAM" id="MobiDB-lite"/>
    </source>
</evidence>